<dbReference type="PROSITE" id="PS50914">
    <property type="entry name" value="BON"/>
    <property type="match status" value="1"/>
</dbReference>
<keyword evidence="3" id="KW-1185">Reference proteome</keyword>
<protein>
    <submittedName>
        <fullName evidence="2">BON domain-containing protein</fullName>
    </submittedName>
</protein>
<evidence type="ECO:0000259" key="1">
    <source>
        <dbReference type="PROSITE" id="PS50914"/>
    </source>
</evidence>
<feature type="domain" description="BON" evidence="1">
    <location>
        <begin position="46"/>
        <end position="113"/>
    </location>
</feature>
<name>A0A1I6GIP4_9GAMM</name>
<dbReference type="OrthoDB" id="6168338at2"/>
<dbReference type="AlphaFoldDB" id="A0A1I6GIP4"/>
<dbReference type="Proteomes" id="UP000198644">
    <property type="component" value="Unassembled WGS sequence"/>
</dbReference>
<dbReference type="Gene3D" id="3.30.1340.30">
    <property type="match status" value="1"/>
</dbReference>
<evidence type="ECO:0000313" key="3">
    <source>
        <dbReference type="Proteomes" id="UP000198644"/>
    </source>
</evidence>
<dbReference type="PROSITE" id="PS51257">
    <property type="entry name" value="PROKAR_LIPOPROTEIN"/>
    <property type="match status" value="1"/>
</dbReference>
<proteinExistence type="predicted"/>
<gene>
    <name evidence="2" type="ORF">SAMN05216203_0144</name>
</gene>
<organism evidence="2 3">
    <name type="scientific">Marinobacter daqiaonensis</name>
    <dbReference type="NCBI Taxonomy" id="650891"/>
    <lineage>
        <taxon>Bacteria</taxon>
        <taxon>Pseudomonadati</taxon>
        <taxon>Pseudomonadota</taxon>
        <taxon>Gammaproteobacteria</taxon>
        <taxon>Pseudomonadales</taxon>
        <taxon>Marinobacteraceae</taxon>
        <taxon>Marinobacter</taxon>
    </lineage>
</organism>
<reference evidence="2 3" key="1">
    <citation type="submission" date="2016-10" db="EMBL/GenBank/DDBJ databases">
        <authorList>
            <person name="de Groot N.N."/>
        </authorList>
    </citation>
    <scope>NUCLEOTIDE SEQUENCE [LARGE SCALE GENOMIC DNA]</scope>
    <source>
        <strain evidence="2 3">CGMCC 1.9167</strain>
    </source>
</reference>
<dbReference type="STRING" id="650891.SAMN05216203_0144"/>
<accession>A0A1I6GIP4</accession>
<dbReference type="Pfam" id="PF04972">
    <property type="entry name" value="BON"/>
    <property type="match status" value="1"/>
</dbReference>
<dbReference type="RefSeq" id="WP_092008405.1">
    <property type="nucleotide sequence ID" value="NZ_FOYW01000001.1"/>
</dbReference>
<sequence length="113" mass="12316">MMNWKTMMIPTVTKVDGRSLALWLCLVLTGGCAGFGGEPSAYETQQGTAEEVRLKAVLLEAEDLAGSAIDITVNDGGIVLEGFVETTAQRQRAEDLMREYSDMDDVTNRITVK</sequence>
<dbReference type="InterPro" id="IPR007055">
    <property type="entry name" value="BON_dom"/>
</dbReference>
<evidence type="ECO:0000313" key="2">
    <source>
        <dbReference type="EMBL" id="SFR42046.1"/>
    </source>
</evidence>
<dbReference type="EMBL" id="FOYW01000001">
    <property type="protein sequence ID" value="SFR42046.1"/>
    <property type="molecule type" value="Genomic_DNA"/>
</dbReference>